<gene>
    <name evidence="1" type="ORF">JEU22_31070</name>
</gene>
<comment type="caution">
    <text evidence="1">The sequence shown here is derived from an EMBL/GenBank/DDBJ whole genome shotgun (WGS) entry which is preliminary data.</text>
</comment>
<name>A0A8I1ENL1_PSEPU</name>
<evidence type="ECO:0000313" key="1">
    <source>
        <dbReference type="EMBL" id="MBI6888362.1"/>
    </source>
</evidence>
<dbReference type="Proteomes" id="UP000637061">
    <property type="component" value="Unassembled WGS sequence"/>
</dbReference>
<organism evidence="1 2">
    <name type="scientific">Pseudomonas putida</name>
    <name type="common">Arthrobacter siderocapsulatus</name>
    <dbReference type="NCBI Taxonomy" id="303"/>
    <lineage>
        <taxon>Bacteria</taxon>
        <taxon>Pseudomonadati</taxon>
        <taxon>Pseudomonadota</taxon>
        <taxon>Gammaproteobacteria</taxon>
        <taxon>Pseudomonadales</taxon>
        <taxon>Pseudomonadaceae</taxon>
        <taxon>Pseudomonas</taxon>
    </lineage>
</organism>
<evidence type="ECO:0000313" key="2">
    <source>
        <dbReference type="Proteomes" id="UP000637061"/>
    </source>
</evidence>
<dbReference type="RefSeq" id="WP_198748337.1">
    <property type="nucleotide sequence ID" value="NZ_JAEHTE010000078.1"/>
</dbReference>
<sequence>MITEYQYGVNVVEFYPHSDQDLQKLIVAKQDTYNRGTETLHYKDKAAHVHWQRSKPLEPAVMELFEEMAKGYTLVKLAFNPPLDVFAVLRKPEKTIKTELVEVAKSARKEYDLSRFELNLAETKRQVKFSVDQVKRAEDAAAAEAAAKAAAALKQDQEAAALADLLKAYAAPVEATVEGKAA</sequence>
<proteinExistence type="predicted"/>
<dbReference type="EMBL" id="JAEHTE010000078">
    <property type="protein sequence ID" value="MBI6888362.1"/>
    <property type="molecule type" value="Genomic_DNA"/>
</dbReference>
<dbReference type="AlphaFoldDB" id="A0A8I1ENL1"/>
<protein>
    <submittedName>
        <fullName evidence="1">Uncharacterized protein</fullName>
    </submittedName>
</protein>
<accession>A0A8I1ENL1</accession>
<reference evidence="1" key="1">
    <citation type="submission" date="2020-12" db="EMBL/GenBank/DDBJ databases">
        <title>Enhanced detection system for hospital associated transmission using whole genome sequencing surveillance.</title>
        <authorList>
            <person name="Harrison L.H."/>
            <person name="Van Tyne D."/>
            <person name="Marsh J.W."/>
            <person name="Griffith M.P."/>
            <person name="Snyder D.J."/>
            <person name="Cooper V.S."/>
            <person name="Mustapha M."/>
        </authorList>
    </citation>
    <scope>NUCLEOTIDE SEQUENCE</scope>
    <source>
        <strain evidence="1">PSB00042</strain>
    </source>
</reference>